<keyword evidence="2" id="KW-1185">Reference proteome</keyword>
<proteinExistence type="predicted"/>
<evidence type="ECO:0000313" key="2">
    <source>
        <dbReference type="Proteomes" id="UP000789860"/>
    </source>
</evidence>
<sequence>MCCGSYMGCTTSYCSGKGRCTLENAKKIALSRGEYPTGLHLDIYYPEYGQNMVLQLRYKDNCMKKYVEFFHRGPNNFIQQQRRDQLKKEL</sequence>
<reference evidence="1" key="1">
    <citation type="submission" date="2021-06" db="EMBL/GenBank/DDBJ databases">
        <authorList>
            <person name="Kallberg Y."/>
            <person name="Tangrot J."/>
            <person name="Rosling A."/>
        </authorList>
    </citation>
    <scope>NUCLEOTIDE SEQUENCE</scope>
    <source>
        <strain evidence="1">AU212A</strain>
    </source>
</reference>
<comment type="caution">
    <text evidence="1">The sequence shown here is derived from an EMBL/GenBank/DDBJ whole genome shotgun (WGS) entry which is preliminary data.</text>
</comment>
<organism evidence="1 2">
    <name type="scientific">Scutellospora calospora</name>
    <dbReference type="NCBI Taxonomy" id="85575"/>
    <lineage>
        <taxon>Eukaryota</taxon>
        <taxon>Fungi</taxon>
        <taxon>Fungi incertae sedis</taxon>
        <taxon>Mucoromycota</taxon>
        <taxon>Glomeromycotina</taxon>
        <taxon>Glomeromycetes</taxon>
        <taxon>Diversisporales</taxon>
        <taxon>Gigasporaceae</taxon>
        <taxon>Scutellospora</taxon>
    </lineage>
</organism>
<feature type="non-terminal residue" evidence="1">
    <location>
        <position position="90"/>
    </location>
</feature>
<dbReference type="EMBL" id="CAJVPM010000680">
    <property type="protein sequence ID" value="CAG8449393.1"/>
    <property type="molecule type" value="Genomic_DNA"/>
</dbReference>
<gene>
    <name evidence="1" type="ORF">SCALOS_LOCUS1113</name>
</gene>
<accession>A0ACA9K384</accession>
<name>A0ACA9K384_9GLOM</name>
<protein>
    <submittedName>
        <fullName evidence="1">206_t:CDS:1</fullName>
    </submittedName>
</protein>
<dbReference type="Proteomes" id="UP000789860">
    <property type="component" value="Unassembled WGS sequence"/>
</dbReference>
<evidence type="ECO:0000313" key="1">
    <source>
        <dbReference type="EMBL" id="CAG8449393.1"/>
    </source>
</evidence>